<dbReference type="HOGENOM" id="CLU_1728354_0_0_3"/>
<name>B8HS84_CYAP4</name>
<dbReference type="KEGG" id="cyn:Cyan7425_1823"/>
<feature type="chain" id="PRO_5002873837" evidence="1">
    <location>
        <begin position="22"/>
        <end position="151"/>
    </location>
</feature>
<evidence type="ECO:0000256" key="1">
    <source>
        <dbReference type="SAM" id="SignalP"/>
    </source>
</evidence>
<feature type="signal peptide" evidence="1">
    <location>
        <begin position="1"/>
        <end position="21"/>
    </location>
</feature>
<accession>B8HS84</accession>
<proteinExistence type="predicted"/>
<dbReference type="EMBL" id="CP001344">
    <property type="protein sequence ID" value="ACL44190.1"/>
    <property type="molecule type" value="Genomic_DNA"/>
</dbReference>
<gene>
    <name evidence="2" type="ordered locus">Cyan7425_1823</name>
</gene>
<evidence type="ECO:0000313" key="2">
    <source>
        <dbReference type="EMBL" id="ACL44190.1"/>
    </source>
</evidence>
<dbReference type="AlphaFoldDB" id="B8HS84"/>
<reference evidence="2" key="1">
    <citation type="submission" date="2009-01" db="EMBL/GenBank/DDBJ databases">
        <title>Complete sequence of chromosome Cyanothece sp. PCC 7425.</title>
        <authorList>
            <consortium name="US DOE Joint Genome Institute"/>
            <person name="Lucas S."/>
            <person name="Copeland A."/>
            <person name="Lapidus A."/>
            <person name="Glavina del Rio T."/>
            <person name="Dalin E."/>
            <person name="Tice H."/>
            <person name="Bruce D."/>
            <person name="Goodwin L."/>
            <person name="Pitluck S."/>
            <person name="Sims D."/>
            <person name="Meineke L."/>
            <person name="Brettin T."/>
            <person name="Detter J.C."/>
            <person name="Han C."/>
            <person name="Larimer F."/>
            <person name="Land M."/>
            <person name="Hauser L."/>
            <person name="Kyrpides N."/>
            <person name="Ovchinnikova G."/>
            <person name="Liberton M."/>
            <person name="Stoeckel J."/>
            <person name="Banerjee A."/>
            <person name="Singh A."/>
            <person name="Page L."/>
            <person name="Sato H."/>
            <person name="Zhao L."/>
            <person name="Sherman L."/>
            <person name="Pakrasi H."/>
            <person name="Richardson P."/>
        </authorList>
    </citation>
    <scope>NUCLEOTIDE SEQUENCE</scope>
    <source>
        <strain evidence="2">PCC 7425</strain>
    </source>
</reference>
<protein>
    <submittedName>
        <fullName evidence="2">Uncharacterized protein</fullName>
    </submittedName>
</protein>
<sequence length="151" mass="17010">MLKPLSLGLGLLFLLSSPGDALPFSFSNKTRGDLERACVKDFERRIASGTITPTAQVNPNQIQQICSCIFGFIQTASDNSLKDEWYQQLAKVITQGVTDPRDSWLVSQLPRTSNWEKMMLVSVAQSYLMLIERPEVKQCFKPALQSEPEKR</sequence>
<organism evidence="2">
    <name type="scientific">Cyanothece sp. (strain PCC 7425 / ATCC 29141)</name>
    <dbReference type="NCBI Taxonomy" id="395961"/>
    <lineage>
        <taxon>Bacteria</taxon>
        <taxon>Bacillati</taxon>
        <taxon>Cyanobacteriota</taxon>
        <taxon>Cyanophyceae</taxon>
        <taxon>Gomontiellales</taxon>
        <taxon>Cyanothecaceae</taxon>
        <taxon>Cyanothece</taxon>
    </lineage>
</organism>
<keyword evidence="1" id="KW-0732">Signal</keyword>